<dbReference type="EMBL" id="JAPZBR010000008">
    <property type="protein sequence ID" value="KAJ5341986.1"/>
    <property type="molecule type" value="Genomic_DNA"/>
</dbReference>
<dbReference type="PROSITE" id="PS51767">
    <property type="entry name" value="PEPTIDASE_A1"/>
    <property type="match status" value="1"/>
</dbReference>
<evidence type="ECO:0000256" key="1">
    <source>
        <dbReference type="ARBA" id="ARBA00007447"/>
    </source>
</evidence>
<feature type="signal peptide" evidence="3">
    <location>
        <begin position="1"/>
        <end position="17"/>
    </location>
</feature>
<comment type="similarity">
    <text evidence="1">Belongs to the peptidase A1 family.</text>
</comment>
<reference evidence="5" key="2">
    <citation type="journal article" date="2023" name="IMA Fungus">
        <title>Comparative genomic study of the Penicillium genus elucidates a diverse pangenome and 15 lateral gene transfer events.</title>
        <authorList>
            <person name="Petersen C."/>
            <person name="Sorensen T."/>
            <person name="Nielsen M.R."/>
            <person name="Sondergaard T.E."/>
            <person name="Sorensen J.L."/>
            <person name="Fitzpatrick D.A."/>
            <person name="Frisvad J.C."/>
            <person name="Nielsen K.L."/>
        </authorList>
    </citation>
    <scope>NUCLEOTIDE SEQUENCE</scope>
    <source>
        <strain evidence="5">IBT 35675</strain>
    </source>
</reference>
<dbReference type="InterPro" id="IPR034164">
    <property type="entry name" value="Pepsin-like_dom"/>
</dbReference>
<dbReference type="PANTHER" id="PTHR47966:SF51">
    <property type="entry name" value="BETA-SITE APP-CLEAVING ENZYME, ISOFORM A-RELATED"/>
    <property type="match status" value="1"/>
</dbReference>
<feature type="chain" id="PRO_5040904793" evidence="3">
    <location>
        <begin position="18"/>
        <end position="371"/>
    </location>
</feature>
<comment type="caution">
    <text evidence="5">The sequence shown here is derived from an EMBL/GenBank/DDBJ whole genome shotgun (WGS) entry which is preliminary data.</text>
</comment>
<gene>
    <name evidence="5" type="ORF">N7541_011110</name>
</gene>
<keyword evidence="5" id="KW-0645">Protease</keyword>
<dbReference type="AlphaFoldDB" id="A0A9W9QPN8"/>
<protein>
    <submittedName>
        <fullName evidence="5">Acid protease</fullName>
    </submittedName>
</protein>
<evidence type="ECO:0000259" key="4">
    <source>
        <dbReference type="PROSITE" id="PS51767"/>
    </source>
</evidence>
<dbReference type="InterPro" id="IPR033121">
    <property type="entry name" value="PEPTIDASE_A1"/>
</dbReference>
<dbReference type="Proteomes" id="UP001148299">
    <property type="component" value="Unassembled WGS sequence"/>
</dbReference>
<accession>A0A9W9QPN8</accession>
<dbReference type="Gene3D" id="2.40.70.10">
    <property type="entry name" value="Acid Proteases"/>
    <property type="match status" value="2"/>
</dbReference>
<dbReference type="Pfam" id="PF00026">
    <property type="entry name" value="Asp"/>
    <property type="match status" value="1"/>
</dbReference>
<evidence type="ECO:0000256" key="2">
    <source>
        <dbReference type="ARBA" id="ARBA00022801"/>
    </source>
</evidence>
<reference evidence="5" key="1">
    <citation type="submission" date="2022-12" db="EMBL/GenBank/DDBJ databases">
        <authorList>
            <person name="Petersen C."/>
        </authorList>
    </citation>
    <scope>NUCLEOTIDE SEQUENCE</scope>
    <source>
        <strain evidence="5">IBT 35675</strain>
    </source>
</reference>
<dbReference type="PRINTS" id="PR00792">
    <property type="entry name" value="PEPSIN"/>
</dbReference>
<name>A0A9W9QPN8_PENBR</name>
<proteinExistence type="inferred from homology"/>
<evidence type="ECO:0000313" key="6">
    <source>
        <dbReference type="Proteomes" id="UP001148299"/>
    </source>
</evidence>
<keyword evidence="3" id="KW-0732">Signal</keyword>
<dbReference type="GO" id="GO:0006508">
    <property type="term" value="P:proteolysis"/>
    <property type="evidence" value="ECO:0007669"/>
    <property type="project" value="UniProtKB-KW"/>
</dbReference>
<dbReference type="PANTHER" id="PTHR47966">
    <property type="entry name" value="BETA-SITE APP-CLEAVING ENZYME, ISOFORM A-RELATED"/>
    <property type="match status" value="1"/>
</dbReference>
<dbReference type="SUPFAM" id="SSF50630">
    <property type="entry name" value="Acid proteases"/>
    <property type="match status" value="1"/>
</dbReference>
<keyword evidence="6" id="KW-1185">Reference proteome</keyword>
<dbReference type="InterPro" id="IPR001461">
    <property type="entry name" value="Aspartic_peptidase_A1"/>
</dbReference>
<dbReference type="InterPro" id="IPR021109">
    <property type="entry name" value="Peptidase_aspartic_dom_sf"/>
</dbReference>
<dbReference type="CDD" id="cd05471">
    <property type="entry name" value="pepsin_like"/>
    <property type="match status" value="1"/>
</dbReference>
<evidence type="ECO:0000256" key="3">
    <source>
        <dbReference type="SAM" id="SignalP"/>
    </source>
</evidence>
<dbReference type="GO" id="GO:0004190">
    <property type="term" value="F:aspartic-type endopeptidase activity"/>
    <property type="evidence" value="ECO:0007669"/>
    <property type="project" value="InterPro"/>
</dbReference>
<keyword evidence="2" id="KW-0378">Hydrolase</keyword>
<sequence length="371" mass="39813">MLTASFLLALGVSLASASPLQVPSHVDLIPQTHSGYKVQIGRETLFPSDNFWFGSFDVGRSKNLTLLVDTGSADIILNDGHYKPGPHSANINREFNITFGTTNSDGSGSGTVTGALINDTVKFGKFSTQQAFGLADPQEDGSNLIPGDGIIGFGYPSNIKLESTFFHTLCAQHKVSECRFGLILGREKGTQVLGTLDKSLFEGELVNTPILQEWIISADLAVDGKITQNNVTVLLDSGTGTIIAPVPDVVSLFKRMNIQHFVQKSDGLTTVTGYFPCDQPPSLGLSIPSQSNIASANMRTSRFTSQKSSIFDIPPDQWIKTDNGKNNCTAIVSGTSAVPDGLWVVGQPFFHDIYIDHNVADQTVGFAKARA</sequence>
<organism evidence="5 6">
    <name type="scientific">Penicillium brevicompactum</name>
    <dbReference type="NCBI Taxonomy" id="5074"/>
    <lineage>
        <taxon>Eukaryota</taxon>
        <taxon>Fungi</taxon>
        <taxon>Dikarya</taxon>
        <taxon>Ascomycota</taxon>
        <taxon>Pezizomycotina</taxon>
        <taxon>Eurotiomycetes</taxon>
        <taxon>Eurotiomycetidae</taxon>
        <taxon>Eurotiales</taxon>
        <taxon>Aspergillaceae</taxon>
        <taxon>Penicillium</taxon>
    </lineage>
</organism>
<feature type="domain" description="Peptidase A1" evidence="4">
    <location>
        <begin position="52"/>
        <end position="367"/>
    </location>
</feature>
<evidence type="ECO:0000313" key="5">
    <source>
        <dbReference type="EMBL" id="KAJ5341986.1"/>
    </source>
</evidence>